<accession>A0A1M7DBA7</accession>
<evidence type="ECO:0000313" key="5">
    <source>
        <dbReference type="Proteomes" id="UP000650994"/>
    </source>
</evidence>
<dbReference type="Proteomes" id="UP000184120">
    <property type="component" value="Unassembled WGS sequence"/>
</dbReference>
<reference evidence="2" key="5">
    <citation type="submission" date="2024-05" db="EMBL/GenBank/DDBJ databases">
        <authorList>
            <person name="Sun Q."/>
            <person name="Zhou Y."/>
        </authorList>
    </citation>
    <scope>NUCLEOTIDE SEQUENCE</scope>
    <source>
        <strain evidence="2">CGMCC 1.12707</strain>
    </source>
</reference>
<keyword evidence="1" id="KW-0812">Transmembrane</keyword>
<evidence type="ECO:0008006" key="6">
    <source>
        <dbReference type="Google" id="ProtNLM"/>
    </source>
</evidence>
<reference evidence="4" key="2">
    <citation type="submission" date="2016-11" db="EMBL/GenBank/DDBJ databases">
        <authorList>
            <person name="Varghese N."/>
            <person name="Submissions S."/>
        </authorList>
    </citation>
    <scope>NUCLEOTIDE SEQUENCE [LARGE SCALE GENOMIC DNA]</scope>
    <source>
        <strain evidence="4">DSM 27989</strain>
    </source>
</reference>
<dbReference type="EMBL" id="FRBH01000024">
    <property type="protein sequence ID" value="SHL76811.1"/>
    <property type="molecule type" value="Genomic_DNA"/>
</dbReference>
<dbReference type="RefSeq" id="WP_072934145.1">
    <property type="nucleotide sequence ID" value="NZ_BMFL01000046.1"/>
</dbReference>
<reference evidence="3" key="3">
    <citation type="submission" date="2016-11" db="EMBL/GenBank/DDBJ databases">
        <authorList>
            <person name="Jaros S."/>
            <person name="Januszkiewicz K."/>
            <person name="Wedrychowicz H."/>
        </authorList>
    </citation>
    <scope>NUCLEOTIDE SEQUENCE [LARGE SCALE GENOMIC DNA]</scope>
    <source>
        <strain evidence="3">DSM 27989</strain>
    </source>
</reference>
<feature type="transmembrane region" description="Helical" evidence="1">
    <location>
        <begin position="12"/>
        <end position="30"/>
    </location>
</feature>
<evidence type="ECO:0000256" key="1">
    <source>
        <dbReference type="SAM" id="Phobius"/>
    </source>
</evidence>
<gene>
    <name evidence="2" type="ORF">GCM10010984_30950</name>
    <name evidence="3" type="ORF">SAMN05443634_1242</name>
</gene>
<dbReference type="EMBL" id="BMFL01000046">
    <property type="protein sequence ID" value="GGF11785.1"/>
    <property type="molecule type" value="Genomic_DNA"/>
</dbReference>
<dbReference type="OrthoDB" id="893645at2"/>
<proteinExistence type="predicted"/>
<organism evidence="3 4">
    <name type="scientific">Chishuiella changwenlii</name>
    <dbReference type="NCBI Taxonomy" id="1434701"/>
    <lineage>
        <taxon>Bacteria</taxon>
        <taxon>Pseudomonadati</taxon>
        <taxon>Bacteroidota</taxon>
        <taxon>Flavobacteriia</taxon>
        <taxon>Flavobacteriales</taxon>
        <taxon>Weeksellaceae</taxon>
        <taxon>Chishuiella</taxon>
    </lineage>
</organism>
<keyword evidence="5" id="KW-1185">Reference proteome</keyword>
<protein>
    <recommendedName>
        <fullName evidence="6">DUF3592 domain-containing protein</fullName>
    </recommendedName>
</protein>
<dbReference type="STRING" id="1434701.SAMN05443634_1242"/>
<dbReference type="AlphaFoldDB" id="A0A1M7DBA7"/>
<keyword evidence="1" id="KW-1133">Transmembrane helix</keyword>
<dbReference type="Proteomes" id="UP000650994">
    <property type="component" value="Unassembled WGS sequence"/>
</dbReference>
<reference evidence="2" key="1">
    <citation type="journal article" date="2014" name="Int. J. Syst. Evol. Microbiol.">
        <title>Complete genome of a new Firmicutes species belonging to the dominant human colonic microbiota ('Ruminococcus bicirculans') reveals two chromosomes and a selective capacity to utilize plant glucans.</title>
        <authorList>
            <consortium name="NISC Comparative Sequencing Program"/>
            <person name="Wegmann U."/>
            <person name="Louis P."/>
            <person name="Goesmann A."/>
            <person name="Henrissat B."/>
            <person name="Duncan S.H."/>
            <person name="Flint H.J."/>
        </authorList>
    </citation>
    <scope>NUCLEOTIDE SEQUENCE</scope>
    <source>
        <strain evidence="2">CGMCC 1.12707</strain>
    </source>
</reference>
<evidence type="ECO:0000313" key="4">
    <source>
        <dbReference type="Proteomes" id="UP000184120"/>
    </source>
</evidence>
<keyword evidence="1" id="KW-0472">Membrane</keyword>
<evidence type="ECO:0000313" key="2">
    <source>
        <dbReference type="EMBL" id="GGF11785.1"/>
    </source>
</evidence>
<reference evidence="5" key="4">
    <citation type="journal article" date="2019" name="Int. J. Syst. Evol. Microbiol.">
        <title>The Global Catalogue of Microorganisms (GCM) 10K type strain sequencing project: providing services to taxonomists for standard genome sequencing and annotation.</title>
        <authorList>
            <consortium name="The Broad Institute Genomics Platform"/>
            <consortium name="The Broad Institute Genome Sequencing Center for Infectious Disease"/>
            <person name="Wu L."/>
            <person name="Ma J."/>
        </authorList>
    </citation>
    <scope>NUCLEOTIDE SEQUENCE [LARGE SCALE GENOMIC DNA]</scope>
    <source>
        <strain evidence="5">CGMCC 1.12707</strain>
    </source>
</reference>
<evidence type="ECO:0000313" key="3">
    <source>
        <dbReference type="EMBL" id="SHL76811.1"/>
    </source>
</evidence>
<sequence>MTKEVQNEILTFLLILLVTVVIITGIVYFISANDKKNLKTINNSFNYTKGIVTNKNTYKAHYIKVRYIVNGKSYIESDGINTEDNVSEGDSVVVKYSTKKPELMITQFNDQF</sequence>
<name>A0A1M7DBA7_9FLAO</name>